<feature type="compositionally biased region" description="Pro residues" evidence="2">
    <location>
        <begin position="351"/>
        <end position="360"/>
    </location>
</feature>
<evidence type="ECO:0000256" key="1">
    <source>
        <dbReference type="PROSITE-ProRule" id="PRU00042"/>
    </source>
</evidence>
<evidence type="ECO:0000313" key="6">
    <source>
        <dbReference type="WBParaSite" id="TCNE_0001730401-mRNA-1"/>
    </source>
</evidence>
<keyword evidence="1" id="KW-0479">Metal-binding</keyword>
<keyword evidence="1" id="KW-0863">Zinc-finger</keyword>
<dbReference type="InterPro" id="IPR013087">
    <property type="entry name" value="Znf_C2H2_type"/>
</dbReference>
<protein>
    <submittedName>
        <fullName evidence="6">C2H2-type domain-containing protein</fullName>
    </submittedName>
</protein>
<feature type="compositionally biased region" description="Basic and acidic residues" evidence="2">
    <location>
        <begin position="432"/>
        <end position="442"/>
    </location>
</feature>
<keyword evidence="5" id="KW-1185">Reference proteome</keyword>
<feature type="compositionally biased region" description="Basic residues" evidence="2">
    <location>
        <begin position="373"/>
        <end position="384"/>
    </location>
</feature>
<keyword evidence="1" id="KW-0862">Zinc</keyword>
<dbReference type="Proteomes" id="UP000050794">
    <property type="component" value="Unassembled WGS sequence"/>
</dbReference>
<dbReference type="EMBL" id="UYWY01024316">
    <property type="protein sequence ID" value="VDM48624.1"/>
    <property type="molecule type" value="Genomic_DNA"/>
</dbReference>
<organism evidence="5 6">
    <name type="scientific">Toxocara canis</name>
    <name type="common">Canine roundworm</name>
    <dbReference type="NCBI Taxonomy" id="6265"/>
    <lineage>
        <taxon>Eukaryota</taxon>
        <taxon>Metazoa</taxon>
        <taxon>Ecdysozoa</taxon>
        <taxon>Nematoda</taxon>
        <taxon>Chromadorea</taxon>
        <taxon>Rhabditida</taxon>
        <taxon>Spirurina</taxon>
        <taxon>Ascaridomorpha</taxon>
        <taxon>Ascaridoidea</taxon>
        <taxon>Toxocaridae</taxon>
        <taxon>Toxocara</taxon>
    </lineage>
</organism>
<dbReference type="SMART" id="SM00355">
    <property type="entry name" value="ZnF_C2H2"/>
    <property type="match status" value="2"/>
</dbReference>
<feature type="region of interest" description="Disordered" evidence="2">
    <location>
        <begin position="431"/>
        <end position="472"/>
    </location>
</feature>
<evidence type="ECO:0000313" key="5">
    <source>
        <dbReference type="Proteomes" id="UP000050794"/>
    </source>
</evidence>
<proteinExistence type="predicted"/>
<sequence length="658" mass="74485">MSEPADIIDIVETPPEPIVEQIYSDAIYDACDTPVSHDANPATMGAIVETERKIFTQIKLLLTQIKGLRDDELKEMLDKFVSIYRNSFERCVFLPEPEGCEEVDPHAALRHHLSLRLDQWNEWFADKGVDRTLGRRFKDPNSKNKARMEGDEAIGLEEMKRRIQQIEQERLYEAELQKYQADQEKLDPHLVVVTSNAGMHPLYFDVEFLKTVTLECAVGYVDASTLEIYKAKCHLCEDRLTDPKYMIIHEKIKHPMMFFCHYCDRTFAAHGPMRVHCETVHLGLPIDPPGRRPPERANCTKGLSAPSQQPAPSEQEKLNRNAAHEDAYSDTVNQVAVDELDEVELNKAQPEPVPPDPAPKLPVQRSRSAQAKLPRRGRGNTKKKGMVVSTTAMPVLDAEDKYELASIADVEKSASSEATFKKRPVAVVAPMTKHDSLEDDGQRPGPSGLSRRARGGNRSRAISSQSVVTEHQGVVPLPRGETRTSSPILVQPVPGRTARRMRIYEEKGVYKLSEMESDEDEVQAKERPVRKIADETTKSGRKARYASEQNCSWDNEEKQYAMRMSNVKLEEEVERSYSRKNLAHRTCSLPPYNMVACAESSVRLKRWLSESDVSMPMTASGIMTGIDEKWFALKLESKLCRSTDPSQSSNFKYLERNS</sequence>
<gene>
    <name evidence="4" type="ORF">TCNE_LOCUS17303</name>
</gene>
<feature type="region of interest" description="Disordered" evidence="2">
    <location>
        <begin position="284"/>
        <end position="319"/>
    </location>
</feature>
<accession>A0A183V983</accession>
<reference evidence="6" key="1">
    <citation type="submission" date="2016-06" db="UniProtKB">
        <authorList>
            <consortium name="WormBaseParasite"/>
        </authorList>
    </citation>
    <scope>IDENTIFICATION</scope>
</reference>
<name>A0A183V983_TOXCA</name>
<dbReference type="PROSITE" id="PS50157">
    <property type="entry name" value="ZINC_FINGER_C2H2_2"/>
    <property type="match status" value="1"/>
</dbReference>
<dbReference type="WBParaSite" id="TCNE_0001730401-mRNA-1">
    <property type="protein sequence ID" value="TCNE_0001730401-mRNA-1"/>
    <property type="gene ID" value="TCNE_0001730401"/>
</dbReference>
<evidence type="ECO:0000313" key="4">
    <source>
        <dbReference type="EMBL" id="VDM48624.1"/>
    </source>
</evidence>
<dbReference type="PROSITE" id="PS00028">
    <property type="entry name" value="ZINC_FINGER_C2H2_1"/>
    <property type="match status" value="1"/>
</dbReference>
<evidence type="ECO:0000259" key="3">
    <source>
        <dbReference type="PROSITE" id="PS50157"/>
    </source>
</evidence>
<evidence type="ECO:0000256" key="2">
    <source>
        <dbReference type="SAM" id="MobiDB-lite"/>
    </source>
</evidence>
<dbReference type="GO" id="GO:0008270">
    <property type="term" value="F:zinc ion binding"/>
    <property type="evidence" value="ECO:0007669"/>
    <property type="project" value="UniProtKB-KW"/>
</dbReference>
<feature type="region of interest" description="Disordered" evidence="2">
    <location>
        <begin position="347"/>
        <end position="384"/>
    </location>
</feature>
<dbReference type="AlphaFoldDB" id="A0A183V983"/>
<reference evidence="4 5" key="2">
    <citation type="submission" date="2018-11" db="EMBL/GenBank/DDBJ databases">
        <authorList>
            <consortium name="Pathogen Informatics"/>
        </authorList>
    </citation>
    <scope>NUCLEOTIDE SEQUENCE [LARGE SCALE GENOMIC DNA]</scope>
</reference>
<feature type="domain" description="C2H2-type" evidence="3">
    <location>
        <begin position="258"/>
        <end position="286"/>
    </location>
</feature>